<dbReference type="EMBL" id="CP024081">
    <property type="protein sequence ID" value="AVU76716.1"/>
    <property type="molecule type" value="Genomic_DNA"/>
</dbReference>
<organism evidence="1 2">
    <name type="scientific">Pseudomonas rhizophila</name>
    <dbReference type="NCBI Taxonomy" id="2045200"/>
    <lineage>
        <taxon>Bacteria</taxon>
        <taxon>Pseudomonadati</taxon>
        <taxon>Pseudomonadota</taxon>
        <taxon>Gammaproteobacteria</taxon>
        <taxon>Pseudomonadales</taxon>
        <taxon>Pseudomonadaceae</taxon>
        <taxon>Pseudomonas</taxon>
    </lineage>
</organism>
<name>A0ABM6UGU9_9PSED</name>
<evidence type="ECO:0000313" key="2">
    <source>
        <dbReference type="Proteomes" id="UP000241936"/>
    </source>
</evidence>
<dbReference type="Proteomes" id="UP000241936">
    <property type="component" value="Chromosome"/>
</dbReference>
<protein>
    <submittedName>
        <fullName evidence="1">Type III secretion protein</fullName>
    </submittedName>
</protein>
<sequence length="74" mass="7933">MINSKSLLNQLENNFSNAIGNYDDAAMNAAESADVEDMRAFVQATQSLSTAATVMSEGMRAHHGMNKAIIDGIQ</sequence>
<dbReference type="InterPro" id="IPR009371">
    <property type="entry name" value="T3SS_HrpF"/>
</dbReference>
<evidence type="ECO:0000313" key="1">
    <source>
        <dbReference type="EMBL" id="AVU76716.1"/>
    </source>
</evidence>
<proteinExistence type="predicted"/>
<reference evidence="1 2" key="1">
    <citation type="journal article" date="2018" name="Front. Microbiol.">
        <title>Pseudomonas rhizophila S211, a New Plant Growth-Promoting Rhizobacterium with Potential in Pesticide-Bioremediation.</title>
        <authorList>
            <person name="Hassen W."/>
            <person name="Neifar M."/>
            <person name="Cherif H."/>
            <person name="Najjari A."/>
            <person name="Chouchane H."/>
            <person name="Driouich R.C."/>
            <person name="Salah A."/>
            <person name="Naili F."/>
            <person name="Mosbah A."/>
            <person name="Souissi Y."/>
            <person name="Raddadi N."/>
            <person name="Ouzari H.I."/>
            <person name="Fava F."/>
            <person name="Cherif A."/>
        </authorList>
    </citation>
    <scope>NUCLEOTIDE SEQUENCE [LARGE SCALE GENOMIC DNA]</scope>
    <source>
        <strain evidence="1 2">S211</strain>
    </source>
</reference>
<accession>A0ABM6UGU9</accession>
<dbReference type="RefSeq" id="WP_107322391.1">
    <property type="nucleotide sequence ID" value="NZ_CP024081.1"/>
</dbReference>
<keyword evidence="2" id="KW-1185">Reference proteome</keyword>
<dbReference type="Pfam" id="PF06266">
    <property type="entry name" value="HrpF"/>
    <property type="match status" value="1"/>
</dbReference>
<gene>
    <name evidence="1" type="ORF">CRX69_16505</name>
</gene>